<feature type="region of interest" description="Disordered" evidence="1">
    <location>
        <begin position="44"/>
        <end position="77"/>
    </location>
</feature>
<accession>A0ABD0LK78</accession>
<reference evidence="2 3" key="1">
    <citation type="journal article" date="2023" name="Sci. Data">
        <title>Genome assembly of the Korean intertidal mud-creeper Batillaria attramentaria.</title>
        <authorList>
            <person name="Patra A.K."/>
            <person name="Ho P.T."/>
            <person name="Jun S."/>
            <person name="Lee S.J."/>
            <person name="Kim Y."/>
            <person name="Won Y.J."/>
        </authorList>
    </citation>
    <scope>NUCLEOTIDE SEQUENCE [LARGE SCALE GENOMIC DNA]</scope>
    <source>
        <strain evidence="2">Wonlab-2016</strain>
    </source>
</reference>
<protein>
    <submittedName>
        <fullName evidence="2">Uncharacterized protein</fullName>
    </submittedName>
</protein>
<keyword evidence="3" id="KW-1185">Reference proteome</keyword>
<feature type="compositionally biased region" description="Basic and acidic residues" evidence="1">
    <location>
        <begin position="51"/>
        <end position="66"/>
    </location>
</feature>
<dbReference type="AlphaFoldDB" id="A0ABD0LK78"/>
<evidence type="ECO:0000313" key="2">
    <source>
        <dbReference type="EMBL" id="KAK7499392.1"/>
    </source>
</evidence>
<comment type="caution">
    <text evidence="2">The sequence shown here is derived from an EMBL/GenBank/DDBJ whole genome shotgun (WGS) entry which is preliminary data.</text>
</comment>
<name>A0ABD0LK78_9CAEN</name>
<proteinExistence type="predicted"/>
<dbReference type="Proteomes" id="UP001519460">
    <property type="component" value="Unassembled WGS sequence"/>
</dbReference>
<evidence type="ECO:0000256" key="1">
    <source>
        <dbReference type="SAM" id="MobiDB-lite"/>
    </source>
</evidence>
<dbReference type="EMBL" id="JACVVK020000044">
    <property type="protein sequence ID" value="KAK7499392.1"/>
    <property type="molecule type" value="Genomic_DNA"/>
</dbReference>
<sequence length="110" mass="12446">MCVCVLGRGGTDVNNSVTDCNQSHEAVTHYDIAIDPGVHKVWKHPRKSKRESKMENRNHDTRLPERSRRRVIHTAEMPHPVVQIEPLACLRNGKEGKHQSSYVRAISGVT</sequence>
<organism evidence="2 3">
    <name type="scientific">Batillaria attramentaria</name>
    <dbReference type="NCBI Taxonomy" id="370345"/>
    <lineage>
        <taxon>Eukaryota</taxon>
        <taxon>Metazoa</taxon>
        <taxon>Spiralia</taxon>
        <taxon>Lophotrochozoa</taxon>
        <taxon>Mollusca</taxon>
        <taxon>Gastropoda</taxon>
        <taxon>Caenogastropoda</taxon>
        <taxon>Sorbeoconcha</taxon>
        <taxon>Cerithioidea</taxon>
        <taxon>Batillariidae</taxon>
        <taxon>Batillaria</taxon>
    </lineage>
</organism>
<gene>
    <name evidence="2" type="ORF">BaRGS_00009367</name>
</gene>
<evidence type="ECO:0000313" key="3">
    <source>
        <dbReference type="Proteomes" id="UP001519460"/>
    </source>
</evidence>